<keyword evidence="4" id="KW-1185">Reference proteome</keyword>
<dbReference type="EMBL" id="CAJVPY010011037">
    <property type="protein sequence ID" value="CAG8723811.1"/>
    <property type="molecule type" value="Genomic_DNA"/>
</dbReference>
<reference evidence="3" key="1">
    <citation type="submission" date="2021-06" db="EMBL/GenBank/DDBJ databases">
        <authorList>
            <person name="Kallberg Y."/>
            <person name="Tangrot J."/>
            <person name="Rosling A."/>
        </authorList>
    </citation>
    <scope>NUCLEOTIDE SEQUENCE</scope>
    <source>
        <strain evidence="3">MA453B</strain>
    </source>
</reference>
<dbReference type="SUPFAM" id="SSF49599">
    <property type="entry name" value="TRAF domain-like"/>
    <property type="match status" value="1"/>
</dbReference>
<evidence type="ECO:0000313" key="4">
    <source>
        <dbReference type="Proteomes" id="UP000789405"/>
    </source>
</evidence>
<feature type="compositionally biased region" description="Polar residues" evidence="1">
    <location>
        <begin position="357"/>
        <end position="376"/>
    </location>
</feature>
<sequence length="535" mass="61646">MEIERENVNNVTHGRENVNSVTYEFEFEGLSQLNKSLYSPVFSSGSSGNSIHEQHFWQLWIQPAENLKDNEEYLSLYLCAIPNAFEIKSVEPWRERLNTTAVVYLQDPKTKIKIGSTIYYTNRNLKKFSIRCSYRGREFFVKRSAIPQTKLVLGIEFLSVPFTETYVAWNDNKCAPPDSLIQSWKTAINNPRMADVLFNVQGEVLYANKDVICGRSEYFKTMFASGCVESRMISLAECGRLKKRHRDSSGNCCKSMKQVIDNRDSNIGNSYDIKNVEVKEKKDTRIPKKQCSHSEIGSSNFNNSSINQEINLFPSGIQTTINNDGNSARTITLQHKNDHEIPEITARVIDKNQEVITNKRINSSERGTSSRNNSRIDSPEAEVDDNEFYQEFPPGYYHVVNITDCDPQTFGALLHYLYTNEIEFSEPVGTAKITSFVHLFRLADKYQITDLRQRALARIYKELAISNVAEVLFSLGHQWMDLKRVCMDYILKHFAAIRDTEGFNRVFDHPENYSGFSEITRELFKRLKTSEEKEL</sequence>
<dbReference type="CDD" id="cd18186">
    <property type="entry name" value="BTB_POZ_ZBTB_KLHL-like"/>
    <property type="match status" value="1"/>
</dbReference>
<dbReference type="AlphaFoldDB" id="A0A9N9I7F4"/>
<dbReference type="Proteomes" id="UP000789405">
    <property type="component" value="Unassembled WGS sequence"/>
</dbReference>
<name>A0A9N9I7F4_9GLOM</name>
<evidence type="ECO:0000256" key="1">
    <source>
        <dbReference type="SAM" id="MobiDB-lite"/>
    </source>
</evidence>
<dbReference type="PANTHER" id="PTHR24413">
    <property type="entry name" value="SPECKLE-TYPE POZ PROTEIN"/>
    <property type="match status" value="1"/>
</dbReference>
<feature type="domain" description="BTB" evidence="2">
    <location>
        <begin position="194"/>
        <end position="225"/>
    </location>
</feature>
<evidence type="ECO:0000259" key="2">
    <source>
        <dbReference type="PROSITE" id="PS50097"/>
    </source>
</evidence>
<dbReference type="SMART" id="SM00225">
    <property type="entry name" value="BTB"/>
    <property type="match status" value="1"/>
</dbReference>
<dbReference type="OrthoDB" id="6359816at2759"/>
<evidence type="ECO:0000313" key="3">
    <source>
        <dbReference type="EMBL" id="CAG8723811.1"/>
    </source>
</evidence>
<dbReference type="PROSITE" id="PS50097">
    <property type="entry name" value="BTB"/>
    <property type="match status" value="1"/>
</dbReference>
<dbReference type="Gene3D" id="3.30.710.10">
    <property type="entry name" value="Potassium Channel Kv1.1, Chain A"/>
    <property type="match status" value="2"/>
</dbReference>
<accession>A0A9N9I7F4</accession>
<dbReference type="CDD" id="cd00121">
    <property type="entry name" value="MATH"/>
    <property type="match status" value="1"/>
</dbReference>
<dbReference type="InterPro" id="IPR011333">
    <property type="entry name" value="SKP1/BTB/POZ_sf"/>
</dbReference>
<protein>
    <submittedName>
        <fullName evidence="3">4295_t:CDS:1</fullName>
    </submittedName>
</protein>
<dbReference type="InterPro" id="IPR002083">
    <property type="entry name" value="MATH/TRAF_dom"/>
</dbReference>
<dbReference type="SUPFAM" id="SSF54695">
    <property type="entry name" value="POZ domain"/>
    <property type="match status" value="1"/>
</dbReference>
<dbReference type="InterPro" id="IPR008974">
    <property type="entry name" value="TRAF-like"/>
</dbReference>
<dbReference type="Gene3D" id="2.60.210.10">
    <property type="entry name" value="Apoptosis, Tumor Necrosis Factor Receptor Associated Protein 2, Chain A"/>
    <property type="match status" value="1"/>
</dbReference>
<proteinExistence type="predicted"/>
<comment type="caution">
    <text evidence="3">The sequence shown here is derived from an EMBL/GenBank/DDBJ whole genome shotgun (WGS) entry which is preliminary data.</text>
</comment>
<dbReference type="GO" id="GO:0030163">
    <property type="term" value="P:protein catabolic process"/>
    <property type="evidence" value="ECO:0007669"/>
    <property type="project" value="UniProtKB-ARBA"/>
</dbReference>
<dbReference type="InterPro" id="IPR000210">
    <property type="entry name" value="BTB/POZ_dom"/>
</dbReference>
<organism evidence="3 4">
    <name type="scientific">Dentiscutata erythropus</name>
    <dbReference type="NCBI Taxonomy" id="1348616"/>
    <lineage>
        <taxon>Eukaryota</taxon>
        <taxon>Fungi</taxon>
        <taxon>Fungi incertae sedis</taxon>
        <taxon>Mucoromycota</taxon>
        <taxon>Glomeromycotina</taxon>
        <taxon>Glomeromycetes</taxon>
        <taxon>Diversisporales</taxon>
        <taxon>Gigasporaceae</taxon>
        <taxon>Dentiscutata</taxon>
    </lineage>
</organism>
<gene>
    <name evidence="3" type="ORF">DERYTH_LOCUS14529</name>
</gene>
<dbReference type="Pfam" id="PF00651">
    <property type="entry name" value="BTB"/>
    <property type="match status" value="2"/>
</dbReference>
<feature type="region of interest" description="Disordered" evidence="1">
    <location>
        <begin position="357"/>
        <end position="383"/>
    </location>
</feature>